<evidence type="ECO:0000313" key="2">
    <source>
        <dbReference type="EMBL" id="GAA0544789.1"/>
    </source>
</evidence>
<evidence type="ECO:0008006" key="4">
    <source>
        <dbReference type="Google" id="ProtNLM"/>
    </source>
</evidence>
<dbReference type="EMBL" id="BAAAEO010000002">
    <property type="protein sequence ID" value="GAA0544789.1"/>
    <property type="molecule type" value="Genomic_DNA"/>
</dbReference>
<name>A0ABN1DJY1_9GAMM</name>
<keyword evidence="3" id="KW-1185">Reference proteome</keyword>
<dbReference type="Proteomes" id="UP001501169">
    <property type="component" value="Unassembled WGS sequence"/>
</dbReference>
<protein>
    <recommendedName>
        <fullName evidence="4">Class IIb bacteriocin, lactobin A/cerein 7B family</fullName>
    </recommendedName>
</protein>
<evidence type="ECO:0000256" key="1">
    <source>
        <dbReference type="SAM" id="Phobius"/>
    </source>
</evidence>
<proteinExistence type="predicted"/>
<keyword evidence="1" id="KW-0472">Membrane</keyword>
<dbReference type="RefSeq" id="WP_226766062.1">
    <property type="nucleotide sequence ID" value="NZ_BAAAEO010000002.1"/>
</dbReference>
<reference evidence="2 3" key="1">
    <citation type="journal article" date="2019" name="Int. J. Syst. Evol. Microbiol.">
        <title>The Global Catalogue of Microorganisms (GCM) 10K type strain sequencing project: providing services to taxonomists for standard genome sequencing and annotation.</title>
        <authorList>
            <consortium name="The Broad Institute Genomics Platform"/>
            <consortium name="The Broad Institute Genome Sequencing Center for Infectious Disease"/>
            <person name="Wu L."/>
            <person name="Ma J."/>
        </authorList>
    </citation>
    <scope>NUCLEOTIDE SEQUENCE [LARGE SCALE GENOMIC DNA]</scope>
    <source>
        <strain evidence="2 3">JCM 14331</strain>
    </source>
</reference>
<comment type="caution">
    <text evidence="2">The sequence shown here is derived from an EMBL/GenBank/DDBJ whole genome shotgun (WGS) entry which is preliminary data.</text>
</comment>
<feature type="transmembrane region" description="Helical" evidence="1">
    <location>
        <begin position="12"/>
        <end position="40"/>
    </location>
</feature>
<evidence type="ECO:0000313" key="3">
    <source>
        <dbReference type="Proteomes" id="UP001501169"/>
    </source>
</evidence>
<keyword evidence="1" id="KW-1133">Transmembrane helix</keyword>
<organism evidence="2 3">
    <name type="scientific">Rheinheimera aquimaris</name>
    <dbReference type="NCBI Taxonomy" id="412437"/>
    <lineage>
        <taxon>Bacteria</taxon>
        <taxon>Pseudomonadati</taxon>
        <taxon>Pseudomonadota</taxon>
        <taxon>Gammaproteobacteria</taxon>
        <taxon>Chromatiales</taxon>
        <taxon>Chromatiaceae</taxon>
        <taxon>Rheinheimera</taxon>
    </lineage>
</organism>
<gene>
    <name evidence="2" type="ORF">GCM10009098_10400</name>
</gene>
<sequence>MIVLTQNDIEQVNGGLICGGLCVLGAFAAGAGLMAAGVAIGQAIGKALN</sequence>
<accession>A0ABN1DJY1</accession>
<keyword evidence="1" id="KW-0812">Transmembrane</keyword>